<dbReference type="InterPro" id="IPR001478">
    <property type="entry name" value="PDZ"/>
</dbReference>
<evidence type="ECO:0000259" key="6">
    <source>
        <dbReference type="PROSITE" id="PS50106"/>
    </source>
</evidence>
<dbReference type="InterPro" id="IPR001876">
    <property type="entry name" value="Znf_RanBP2"/>
</dbReference>
<dbReference type="EMBL" id="JBGBPQ010000021">
    <property type="protein sequence ID" value="KAL1503802.1"/>
    <property type="molecule type" value="Genomic_DNA"/>
</dbReference>
<dbReference type="InterPro" id="IPR036443">
    <property type="entry name" value="Znf_RanBP2_sf"/>
</dbReference>
<evidence type="ECO:0000259" key="7">
    <source>
        <dbReference type="PROSITE" id="PS50199"/>
    </source>
</evidence>
<keyword evidence="3" id="KW-0862">Zinc</keyword>
<dbReference type="PROSITE" id="PS50199">
    <property type="entry name" value="ZF_RANBP2_2"/>
    <property type="match status" value="1"/>
</dbReference>
<feature type="region of interest" description="Disordered" evidence="5">
    <location>
        <begin position="412"/>
        <end position="441"/>
    </location>
</feature>
<dbReference type="CDD" id="cd00136">
    <property type="entry name" value="PDZ_canonical"/>
    <property type="match status" value="1"/>
</dbReference>
<evidence type="ECO:0000256" key="2">
    <source>
        <dbReference type="ARBA" id="ARBA00022771"/>
    </source>
</evidence>
<evidence type="ECO:0000256" key="1">
    <source>
        <dbReference type="ARBA" id="ARBA00022723"/>
    </source>
</evidence>
<proteinExistence type="predicted"/>
<dbReference type="SUPFAM" id="SSF50156">
    <property type="entry name" value="PDZ domain-like"/>
    <property type="match status" value="1"/>
</dbReference>
<name>A0AB34INM2_PRYPA</name>
<feature type="domain" description="PDZ" evidence="6">
    <location>
        <begin position="82"/>
        <end position="160"/>
    </location>
</feature>
<keyword evidence="2 4" id="KW-0863">Zinc-finger</keyword>
<keyword evidence="1" id="KW-0479">Metal-binding</keyword>
<evidence type="ECO:0000313" key="9">
    <source>
        <dbReference type="Proteomes" id="UP001515480"/>
    </source>
</evidence>
<accession>A0AB34INM2</accession>
<gene>
    <name evidence="8" type="ORF">AB1Y20_012270</name>
</gene>
<dbReference type="SUPFAM" id="SSF90209">
    <property type="entry name" value="Ran binding protein zinc finger-like"/>
    <property type="match status" value="1"/>
</dbReference>
<feature type="domain" description="RanBP2-type" evidence="7">
    <location>
        <begin position="260"/>
        <end position="289"/>
    </location>
</feature>
<protein>
    <recommendedName>
        <fullName evidence="10">RanBP2-type domain-containing protein</fullName>
    </recommendedName>
</protein>
<dbReference type="SMART" id="SM00228">
    <property type="entry name" value="PDZ"/>
    <property type="match status" value="1"/>
</dbReference>
<sequence length="441" mass="46634">MDDTDALLDAMDEAHRHLERKLAPRPKPDAPSGWAVLEILAEAGRKRQCAAALRQADHLIEAAAQLESFAAAPQAAPEACVRATLRRDAKGVFGILLKRGEGGVYIARLQQSEAADERALLHEGDLVRRVDGQAIHDLEEAKRLVRQAGGAVTLEVAARRGLPALLDGIGSSLGGLLGELMEKPQVRETRDKVGQQIKRLIETGRDNLEESHHSLQQLGEDVKRKAREVQTNLHGLHAGIAGFAHELLQHPPHGQSSGRRAMPWHCTACTYDNFVCTHACEMCETARERSDAAAADGAVGGVLPRVGEGGCGGGRGGLGVVVEALVVAVVVDAADSLLEEVEEGFAVEEVVVMVITLGAAARPLCSDWAAEAYALPSLGAAAAEAPPLCSPLEAMRGGATEETQLARVVELSPRLPQPIGGEPRAADGATPPLEVRPQQQA</sequence>
<dbReference type="Proteomes" id="UP001515480">
    <property type="component" value="Unassembled WGS sequence"/>
</dbReference>
<evidence type="ECO:0000256" key="3">
    <source>
        <dbReference type="ARBA" id="ARBA00022833"/>
    </source>
</evidence>
<dbReference type="Gene3D" id="2.30.42.10">
    <property type="match status" value="1"/>
</dbReference>
<evidence type="ECO:0008006" key="10">
    <source>
        <dbReference type="Google" id="ProtNLM"/>
    </source>
</evidence>
<evidence type="ECO:0000313" key="8">
    <source>
        <dbReference type="EMBL" id="KAL1503802.1"/>
    </source>
</evidence>
<dbReference type="PROSITE" id="PS01358">
    <property type="entry name" value="ZF_RANBP2_1"/>
    <property type="match status" value="1"/>
</dbReference>
<dbReference type="Pfam" id="PF00595">
    <property type="entry name" value="PDZ"/>
    <property type="match status" value="1"/>
</dbReference>
<reference evidence="8 9" key="1">
    <citation type="journal article" date="2024" name="Science">
        <title>Giant polyketide synthase enzymes in the biosynthesis of giant marine polyether toxins.</title>
        <authorList>
            <person name="Fallon T.R."/>
            <person name="Shende V.V."/>
            <person name="Wierzbicki I.H."/>
            <person name="Pendleton A.L."/>
            <person name="Watervoot N.F."/>
            <person name="Auber R.P."/>
            <person name="Gonzalez D.J."/>
            <person name="Wisecaver J.H."/>
            <person name="Moore B.S."/>
        </authorList>
    </citation>
    <scope>NUCLEOTIDE SEQUENCE [LARGE SCALE GENOMIC DNA]</scope>
    <source>
        <strain evidence="8 9">12B1</strain>
    </source>
</reference>
<dbReference type="InterPro" id="IPR036034">
    <property type="entry name" value="PDZ_sf"/>
</dbReference>
<keyword evidence="9" id="KW-1185">Reference proteome</keyword>
<dbReference type="AlphaFoldDB" id="A0AB34INM2"/>
<dbReference type="GO" id="GO:0008270">
    <property type="term" value="F:zinc ion binding"/>
    <property type="evidence" value="ECO:0007669"/>
    <property type="project" value="UniProtKB-KW"/>
</dbReference>
<dbReference type="PROSITE" id="PS50106">
    <property type="entry name" value="PDZ"/>
    <property type="match status" value="1"/>
</dbReference>
<comment type="caution">
    <text evidence="8">The sequence shown here is derived from an EMBL/GenBank/DDBJ whole genome shotgun (WGS) entry which is preliminary data.</text>
</comment>
<organism evidence="8 9">
    <name type="scientific">Prymnesium parvum</name>
    <name type="common">Toxic golden alga</name>
    <dbReference type="NCBI Taxonomy" id="97485"/>
    <lineage>
        <taxon>Eukaryota</taxon>
        <taxon>Haptista</taxon>
        <taxon>Haptophyta</taxon>
        <taxon>Prymnesiophyceae</taxon>
        <taxon>Prymnesiales</taxon>
        <taxon>Prymnesiaceae</taxon>
        <taxon>Prymnesium</taxon>
    </lineage>
</organism>
<evidence type="ECO:0000256" key="5">
    <source>
        <dbReference type="SAM" id="MobiDB-lite"/>
    </source>
</evidence>
<evidence type="ECO:0000256" key="4">
    <source>
        <dbReference type="PROSITE-ProRule" id="PRU00322"/>
    </source>
</evidence>